<dbReference type="Gene3D" id="3.40.630.30">
    <property type="match status" value="1"/>
</dbReference>
<gene>
    <name evidence="2" type="ORF">ACFOZ7_18275</name>
</gene>
<sequence length="204" mass="22857">MFPEHVETDRLHLERLSTETVDVDEYYEICSADPDIDEVTAFTPWDSHETPDETVAFLESRETAWADATAAEYVIRPRAGEAGAGEIAGACGLGIDWERRTGELGIWLRKRFWGRGYSGERAGALLELAFERLDLECIVVLVRVDNDRSLRAVERYVDRFGGSRDCVCRNELLTATGEPVDAVRYAITRDAYADADDQVSVTMA</sequence>
<dbReference type="InterPro" id="IPR016181">
    <property type="entry name" value="Acyl_CoA_acyltransferase"/>
</dbReference>
<protein>
    <submittedName>
        <fullName evidence="2">GNAT family N-acetyltransferase</fullName>
        <ecNumber evidence="2">2.3.-.-</ecNumber>
    </submittedName>
</protein>
<accession>A0ABD5P3E8</accession>
<dbReference type="PROSITE" id="PS51186">
    <property type="entry name" value="GNAT"/>
    <property type="match status" value="1"/>
</dbReference>
<dbReference type="AlphaFoldDB" id="A0ABD5P3E8"/>
<dbReference type="EMBL" id="JBHSDJ010000128">
    <property type="protein sequence ID" value="MFC4248847.1"/>
    <property type="molecule type" value="Genomic_DNA"/>
</dbReference>
<dbReference type="PANTHER" id="PTHR43441">
    <property type="entry name" value="RIBOSOMAL-PROTEIN-SERINE ACETYLTRANSFERASE"/>
    <property type="match status" value="1"/>
</dbReference>
<feature type="domain" description="N-acetyltransferase" evidence="1">
    <location>
        <begin position="37"/>
        <end position="190"/>
    </location>
</feature>
<evidence type="ECO:0000259" key="1">
    <source>
        <dbReference type="PROSITE" id="PS51186"/>
    </source>
</evidence>
<dbReference type="PANTHER" id="PTHR43441:SF11">
    <property type="entry name" value="RIBOSOMAL-PROTEIN-SERINE ACETYLTRANSFERASE"/>
    <property type="match status" value="1"/>
</dbReference>
<reference evidence="2 3" key="1">
    <citation type="journal article" date="2014" name="Int. J. Syst. Evol. Microbiol.">
        <title>Complete genome sequence of Corynebacterium casei LMG S-19264T (=DSM 44701T), isolated from a smear-ripened cheese.</title>
        <authorList>
            <consortium name="US DOE Joint Genome Institute (JGI-PGF)"/>
            <person name="Walter F."/>
            <person name="Albersmeier A."/>
            <person name="Kalinowski J."/>
            <person name="Ruckert C."/>
        </authorList>
    </citation>
    <scope>NUCLEOTIDE SEQUENCE [LARGE SCALE GENOMIC DNA]</scope>
    <source>
        <strain evidence="2 3">IBRC-M 10912</strain>
    </source>
</reference>
<proteinExistence type="predicted"/>
<dbReference type="InterPro" id="IPR000182">
    <property type="entry name" value="GNAT_dom"/>
</dbReference>
<dbReference type="SUPFAM" id="SSF55729">
    <property type="entry name" value="Acyl-CoA N-acyltransferases (Nat)"/>
    <property type="match status" value="1"/>
</dbReference>
<evidence type="ECO:0000313" key="2">
    <source>
        <dbReference type="EMBL" id="MFC4248847.1"/>
    </source>
</evidence>
<dbReference type="RefSeq" id="WP_377071376.1">
    <property type="nucleotide sequence ID" value="NZ_CP095397.1"/>
</dbReference>
<dbReference type="EC" id="2.3.-.-" evidence="2"/>
<keyword evidence="2" id="KW-0012">Acyltransferase</keyword>
<dbReference type="GO" id="GO:0016746">
    <property type="term" value="F:acyltransferase activity"/>
    <property type="evidence" value="ECO:0007669"/>
    <property type="project" value="UniProtKB-KW"/>
</dbReference>
<comment type="caution">
    <text evidence="2">The sequence shown here is derived from an EMBL/GenBank/DDBJ whole genome shotgun (WGS) entry which is preliminary data.</text>
</comment>
<organism evidence="2 3">
    <name type="scientific">Natribaculum luteum</name>
    <dbReference type="NCBI Taxonomy" id="1586232"/>
    <lineage>
        <taxon>Archaea</taxon>
        <taxon>Methanobacteriati</taxon>
        <taxon>Methanobacteriota</taxon>
        <taxon>Stenosarchaea group</taxon>
        <taxon>Halobacteria</taxon>
        <taxon>Halobacteriales</taxon>
        <taxon>Natrialbaceae</taxon>
        <taxon>Natribaculum</taxon>
    </lineage>
</organism>
<keyword evidence="2" id="KW-0808">Transferase</keyword>
<dbReference type="Proteomes" id="UP001595821">
    <property type="component" value="Unassembled WGS sequence"/>
</dbReference>
<evidence type="ECO:0000313" key="3">
    <source>
        <dbReference type="Proteomes" id="UP001595821"/>
    </source>
</evidence>
<dbReference type="Pfam" id="PF13302">
    <property type="entry name" value="Acetyltransf_3"/>
    <property type="match status" value="1"/>
</dbReference>
<dbReference type="GeneID" id="71854531"/>
<name>A0ABD5P3E8_9EURY</name>
<dbReference type="InterPro" id="IPR051908">
    <property type="entry name" value="Ribosomal_N-acetyltransferase"/>
</dbReference>